<accession>A0A0E9WU36</accession>
<evidence type="ECO:0000313" key="1">
    <source>
        <dbReference type="EMBL" id="JAH93887.1"/>
    </source>
</evidence>
<proteinExistence type="predicted"/>
<protein>
    <submittedName>
        <fullName evidence="1">Uncharacterized protein</fullName>
    </submittedName>
</protein>
<organism evidence="1">
    <name type="scientific">Anguilla anguilla</name>
    <name type="common">European freshwater eel</name>
    <name type="synonym">Muraena anguilla</name>
    <dbReference type="NCBI Taxonomy" id="7936"/>
    <lineage>
        <taxon>Eukaryota</taxon>
        <taxon>Metazoa</taxon>
        <taxon>Chordata</taxon>
        <taxon>Craniata</taxon>
        <taxon>Vertebrata</taxon>
        <taxon>Euteleostomi</taxon>
        <taxon>Actinopterygii</taxon>
        <taxon>Neopterygii</taxon>
        <taxon>Teleostei</taxon>
        <taxon>Anguilliformes</taxon>
        <taxon>Anguillidae</taxon>
        <taxon>Anguilla</taxon>
    </lineage>
</organism>
<dbReference type="AlphaFoldDB" id="A0A0E9WU36"/>
<name>A0A0E9WU36_ANGAN</name>
<reference evidence="1" key="2">
    <citation type="journal article" date="2015" name="Fish Shellfish Immunol.">
        <title>Early steps in the European eel (Anguilla anguilla)-Vibrio vulnificus interaction in the gills: Role of the RtxA13 toxin.</title>
        <authorList>
            <person name="Callol A."/>
            <person name="Pajuelo D."/>
            <person name="Ebbesson L."/>
            <person name="Teles M."/>
            <person name="MacKenzie S."/>
            <person name="Amaro C."/>
        </authorList>
    </citation>
    <scope>NUCLEOTIDE SEQUENCE</scope>
</reference>
<sequence length="81" mass="8705">MTSGHPIAPSVALTASSAFSATGDYYPPGRTYGTLQCYYSSYSLLMRGKQGSVGGSLHRSCNSNLKFSFIISCFRSTYGEI</sequence>
<reference evidence="1" key="1">
    <citation type="submission" date="2014-11" db="EMBL/GenBank/DDBJ databases">
        <authorList>
            <person name="Amaro Gonzalez C."/>
        </authorList>
    </citation>
    <scope>NUCLEOTIDE SEQUENCE</scope>
</reference>
<dbReference type="EMBL" id="GBXM01014690">
    <property type="protein sequence ID" value="JAH93887.1"/>
    <property type="molecule type" value="Transcribed_RNA"/>
</dbReference>